<gene>
    <name evidence="1" type="ORF">PR048_019508</name>
</gene>
<comment type="caution">
    <text evidence="1">The sequence shown here is derived from an EMBL/GenBank/DDBJ whole genome shotgun (WGS) entry which is preliminary data.</text>
</comment>
<proteinExistence type="predicted"/>
<accession>A0ABQ9H3R8</accession>
<organism evidence="1 2">
    <name type="scientific">Dryococelus australis</name>
    <dbReference type="NCBI Taxonomy" id="614101"/>
    <lineage>
        <taxon>Eukaryota</taxon>
        <taxon>Metazoa</taxon>
        <taxon>Ecdysozoa</taxon>
        <taxon>Arthropoda</taxon>
        <taxon>Hexapoda</taxon>
        <taxon>Insecta</taxon>
        <taxon>Pterygota</taxon>
        <taxon>Neoptera</taxon>
        <taxon>Polyneoptera</taxon>
        <taxon>Phasmatodea</taxon>
        <taxon>Verophasmatodea</taxon>
        <taxon>Anareolatae</taxon>
        <taxon>Phasmatidae</taxon>
        <taxon>Eurycanthinae</taxon>
        <taxon>Dryococelus</taxon>
    </lineage>
</organism>
<evidence type="ECO:0000313" key="2">
    <source>
        <dbReference type="Proteomes" id="UP001159363"/>
    </source>
</evidence>
<evidence type="ECO:0000313" key="1">
    <source>
        <dbReference type="EMBL" id="KAJ8878905.1"/>
    </source>
</evidence>
<dbReference type="Proteomes" id="UP001159363">
    <property type="component" value="Chromosome 6"/>
</dbReference>
<sequence length="287" mass="31911">MRITALCTFRLDIKDGSLTAEYLTTVLSTLKQKLEDSSLNVPTSSCLPGRNFPVPYVLLADNGPLLTSVTKPFPGSYNKGELQTRLQVPSRSSSASYAPPGTFDVDDIATKTLVPGQWRVDGMPTGKMLRLQIVPKKLSVLAKEIREEFSGYFTSTEGHAKSVDDRRCCRQTLVPFFLNVANTCLQSRCKRGFAGATKLQVNAVFCMRERSRRPAIIAGAGEYNEYGFVEVENAFRGVMWLRLTDSEEWRSSVAYCSYKRADLVVLGDIVFFRAAVYASAAFIGYSW</sequence>
<protein>
    <submittedName>
        <fullName evidence="1">Uncharacterized protein</fullName>
    </submittedName>
</protein>
<name>A0ABQ9H3R8_9NEOP</name>
<dbReference type="EMBL" id="JARBHB010000007">
    <property type="protein sequence ID" value="KAJ8878905.1"/>
    <property type="molecule type" value="Genomic_DNA"/>
</dbReference>
<reference evidence="1 2" key="1">
    <citation type="submission" date="2023-02" db="EMBL/GenBank/DDBJ databases">
        <title>LHISI_Scaffold_Assembly.</title>
        <authorList>
            <person name="Stuart O.P."/>
            <person name="Cleave R."/>
            <person name="Magrath M.J.L."/>
            <person name="Mikheyev A.S."/>
        </authorList>
    </citation>
    <scope>NUCLEOTIDE SEQUENCE [LARGE SCALE GENOMIC DNA]</scope>
    <source>
        <strain evidence="1">Daus_M_001</strain>
        <tissue evidence="1">Leg muscle</tissue>
    </source>
</reference>
<keyword evidence="2" id="KW-1185">Reference proteome</keyword>